<feature type="domain" description="DUF8158" evidence="1">
    <location>
        <begin position="1"/>
        <end position="107"/>
    </location>
</feature>
<dbReference type="EMBL" id="FODV01000014">
    <property type="protein sequence ID" value="SEP10026.1"/>
    <property type="molecule type" value="Genomic_DNA"/>
</dbReference>
<dbReference type="Proteomes" id="UP000199126">
    <property type="component" value="Unassembled WGS sequence"/>
</dbReference>
<evidence type="ECO:0000313" key="3">
    <source>
        <dbReference type="Proteomes" id="UP000199126"/>
    </source>
</evidence>
<reference evidence="3" key="1">
    <citation type="submission" date="2016-10" db="EMBL/GenBank/DDBJ databases">
        <authorList>
            <person name="Varghese N."/>
            <person name="Submissions S."/>
        </authorList>
    </citation>
    <scope>NUCLEOTIDE SEQUENCE [LARGE SCALE GENOMIC DNA]</scope>
    <source>
        <strain evidence="3">CGMCC 1.10121</strain>
    </source>
</reference>
<name>A0A1H8V3Q8_9EURY</name>
<gene>
    <name evidence="2" type="ORF">SAMN04487948_11413</name>
</gene>
<dbReference type="InterPro" id="IPR058471">
    <property type="entry name" value="DUF8158"/>
</dbReference>
<dbReference type="OrthoDB" id="191541at2157"/>
<evidence type="ECO:0000259" key="1">
    <source>
        <dbReference type="Pfam" id="PF26488"/>
    </source>
</evidence>
<dbReference type="AlphaFoldDB" id="A0A1H8V3Q8"/>
<organism evidence="2 3">
    <name type="scientific">Halogranum amylolyticum</name>
    <dbReference type="NCBI Taxonomy" id="660520"/>
    <lineage>
        <taxon>Archaea</taxon>
        <taxon>Methanobacteriati</taxon>
        <taxon>Methanobacteriota</taxon>
        <taxon>Stenosarchaea group</taxon>
        <taxon>Halobacteria</taxon>
        <taxon>Halobacteriales</taxon>
        <taxon>Haloferacaceae</taxon>
    </lineage>
</organism>
<sequence length="112" mass="12380">MSDTDARYNVRDCTQNPDHASINEVCERLVSRAKNPRSNHQNVHFDVAMATVVDRYGEAAVREIVQLVLVGDVSFRTAAADLDMRSVDGVRIGTTAQWILGELNSTTTDNSE</sequence>
<keyword evidence="3" id="KW-1185">Reference proteome</keyword>
<dbReference type="Pfam" id="PF26488">
    <property type="entry name" value="DUF8158"/>
    <property type="match status" value="1"/>
</dbReference>
<proteinExistence type="predicted"/>
<accession>A0A1H8V3Q8</accession>
<dbReference type="RefSeq" id="WP_089826772.1">
    <property type="nucleotide sequence ID" value="NZ_FODV01000014.1"/>
</dbReference>
<protein>
    <recommendedName>
        <fullName evidence="1">DUF8158 domain-containing protein</fullName>
    </recommendedName>
</protein>
<evidence type="ECO:0000313" key="2">
    <source>
        <dbReference type="EMBL" id="SEP10026.1"/>
    </source>
</evidence>